<dbReference type="EMBL" id="WIWV01000002">
    <property type="protein sequence ID" value="KAF7720056.1"/>
    <property type="molecule type" value="Genomic_DNA"/>
</dbReference>
<evidence type="ECO:0000256" key="1">
    <source>
        <dbReference type="SAM" id="MobiDB-lite"/>
    </source>
</evidence>
<feature type="compositionally biased region" description="Low complexity" evidence="1">
    <location>
        <begin position="105"/>
        <end position="125"/>
    </location>
</feature>
<dbReference type="Pfam" id="PF13917">
    <property type="entry name" value="zf-CCHC_3"/>
    <property type="match status" value="1"/>
</dbReference>
<comment type="caution">
    <text evidence="2">The sequence shown here is derived from an EMBL/GenBank/DDBJ whole genome shotgun (WGS) entry which is preliminary data.</text>
</comment>
<reference evidence="2" key="1">
    <citation type="journal article" date="2020" name="Front. Microbiol.">
        <title>Gene regulatory networks of Penicillium echinulatum 2HH and Penicillium oxalicum 114-2 inferred by a computational biology approach.</title>
        <authorList>
            <person name="Lenz A.R."/>
            <person name="Galan-Vasquez E."/>
            <person name="Balbinot E."/>
            <person name="De Abreu F.P."/>
            <person name="De Oliveira N.S."/>
            <person name="Da Rosa L.O."/>
            <person name="De Avila E Silva S."/>
            <person name="Camassola M."/>
            <person name="Dillon A.J.P."/>
            <person name="Perez-Rueda E."/>
        </authorList>
    </citation>
    <scope>NUCLEOTIDE SEQUENCE</scope>
    <source>
        <strain evidence="2">S1M29</strain>
    </source>
</reference>
<dbReference type="OrthoDB" id="437973at2759"/>
<feature type="region of interest" description="Disordered" evidence="1">
    <location>
        <begin position="32"/>
        <end position="294"/>
    </location>
</feature>
<feature type="compositionally biased region" description="Basic and acidic residues" evidence="1">
    <location>
        <begin position="169"/>
        <end position="186"/>
    </location>
</feature>
<feature type="region of interest" description="Disordered" evidence="1">
    <location>
        <begin position="1"/>
        <end position="20"/>
    </location>
</feature>
<proteinExistence type="predicted"/>
<sequence>MNRYRNAPGLRAGPSKASPTTLCQNYECKATAQERPYKARPSRTQQLLNPTLVPKLSEDVHREPGDTAGLADKILAGREAGRGTMRNSAEIPGDFQEKSPRRARSLSSNSVDSVSTISTNRSASASRERPSRRASDALDRGGSASPLPAGSRKRRYSDASEDVSAKSYSSHEKQRSLSREWTEDRNIRRRRRESSPEERGRHRATGTHDSRKSDRRSRSLEKSRIAKQRRSMTPDAAYEHSDRRTYRDRGSLERQSQADRARQTPRTRGGPPRERSLSPYSKRIALTQSMNLGR</sequence>
<gene>
    <name evidence="2" type="ORF">PECM_003375</name>
</gene>
<feature type="compositionally biased region" description="Basic and acidic residues" evidence="1">
    <location>
        <begin position="56"/>
        <end position="65"/>
    </location>
</feature>
<accession>A0A8J8WAT4</accession>
<protein>
    <submittedName>
        <fullName evidence="2">Uncharacterized protein</fullName>
    </submittedName>
</protein>
<evidence type="ECO:0000313" key="3">
    <source>
        <dbReference type="Proteomes" id="UP000631181"/>
    </source>
</evidence>
<dbReference type="AlphaFoldDB" id="A0A8J8WAT4"/>
<organism evidence="2 3">
    <name type="scientific">Penicillium ucsense</name>
    <dbReference type="NCBI Taxonomy" id="2839758"/>
    <lineage>
        <taxon>Eukaryota</taxon>
        <taxon>Fungi</taxon>
        <taxon>Dikarya</taxon>
        <taxon>Ascomycota</taxon>
        <taxon>Pezizomycotina</taxon>
        <taxon>Eurotiomycetes</taxon>
        <taxon>Eurotiomycetidae</taxon>
        <taxon>Eurotiales</taxon>
        <taxon>Aspergillaceae</taxon>
        <taxon>Penicillium</taxon>
    </lineage>
</organism>
<feature type="compositionally biased region" description="Basic and acidic residues" evidence="1">
    <location>
        <begin position="237"/>
        <end position="262"/>
    </location>
</feature>
<feature type="compositionally biased region" description="Basic and acidic residues" evidence="1">
    <location>
        <begin position="193"/>
        <end position="224"/>
    </location>
</feature>
<name>A0A8J8WAT4_9EURO</name>
<evidence type="ECO:0000313" key="2">
    <source>
        <dbReference type="EMBL" id="KAF7720056.1"/>
    </source>
</evidence>
<feature type="compositionally biased region" description="Basic and acidic residues" evidence="1">
    <location>
        <begin position="126"/>
        <end position="139"/>
    </location>
</feature>
<keyword evidence="3" id="KW-1185">Reference proteome</keyword>
<dbReference type="Proteomes" id="UP000631181">
    <property type="component" value="Unassembled WGS sequence"/>
</dbReference>